<reference evidence="1" key="1">
    <citation type="submission" date="2022-09" db="EMBL/GenBank/DDBJ databases">
        <title>A Global Phylogenomic Analysis of the Shiitake Genus Lentinula.</title>
        <authorList>
            <consortium name="DOE Joint Genome Institute"/>
            <person name="Sierra-Patev S."/>
            <person name="Min B."/>
            <person name="Naranjo-Ortiz M."/>
            <person name="Looney B."/>
            <person name="Konkel Z."/>
            <person name="Slot J.C."/>
            <person name="Sakamoto Y."/>
            <person name="Steenwyk J.L."/>
            <person name="Rokas A."/>
            <person name="Carro J."/>
            <person name="Camarero S."/>
            <person name="Ferreira P."/>
            <person name="Molpeceres G."/>
            <person name="Ruiz-Duenas F.J."/>
            <person name="Serrano A."/>
            <person name="Henrissat B."/>
            <person name="Drula E."/>
            <person name="Hughes K.W."/>
            <person name="Mata J.L."/>
            <person name="Ishikawa N.K."/>
            <person name="Vargas-Isla R."/>
            <person name="Ushijima S."/>
            <person name="Smith C.A."/>
            <person name="Ahrendt S."/>
            <person name="Andreopoulos W."/>
            <person name="He G."/>
            <person name="Labutti K."/>
            <person name="Lipzen A."/>
            <person name="Ng V."/>
            <person name="Riley R."/>
            <person name="Sandor L."/>
            <person name="Barry K."/>
            <person name="Martinez A.T."/>
            <person name="Xiao Y."/>
            <person name="Gibbons J.G."/>
            <person name="Terashima K."/>
            <person name="Grigoriev I.V."/>
            <person name="Hibbett D.S."/>
        </authorList>
    </citation>
    <scope>NUCLEOTIDE SEQUENCE</scope>
    <source>
        <strain evidence="1">TMI1499</strain>
    </source>
</reference>
<evidence type="ECO:0000313" key="2">
    <source>
        <dbReference type="Proteomes" id="UP001163835"/>
    </source>
</evidence>
<gene>
    <name evidence="1" type="ORF">F5876DRAFT_46023</name>
</gene>
<dbReference type="EMBL" id="MU795223">
    <property type="protein sequence ID" value="KAJ3808434.1"/>
    <property type="molecule type" value="Genomic_DNA"/>
</dbReference>
<sequence>IMKAILNGIVLADSNDTKVIEGNHYFPPDSVKKDYFVESDTSSVCPWKGTCSYYDATISGKTVSDVAWYYPNTISDRAKPIENYVAFYKVHGLISFILVHLANHTLTRTRSSLSKVSEHWNTRIPRNHVLFVVYSNCTTWKSPLSVTRIHCLS</sequence>
<name>A0ACC1TUJ4_9AGAR</name>
<comment type="caution">
    <text evidence="1">The sequence shown here is derived from an EMBL/GenBank/DDBJ whole genome shotgun (WGS) entry which is preliminary data.</text>
</comment>
<protein>
    <submittedName>
        <fullName evidence="1">Uncharacterized protein</fullName>
    </submittedName>
</protein>
<accession>A0ACC1TUJ4</accession>
<evidence type="ECO:0000313" key="1">
    <source>
        <dbReference type="EMBL" id="KAJ3808434.1"/>
    </source>
</evidence>
<keyword evidence="2" id="KW-1185">Reference proteome</keyword>
<dbReference type="Proteomes" id="UP001163835">
    <property type="component" value="Unassembled WGS sequence"/>
</dbReference>
<feature type="non-terminal residue" evidence="1">
    <location>
        <position position="1"/>
    </location>
</feature>
<proteinExistence type="predicted"/>
<organism evidence="1 2">
    <name type="scientific">Lentinula aff. lateritia</name>
    <dbReference type="NCBI Taxonomy" id="2804960"/>
    <lineage>
        <taxon>Eukaryota</taxon>
        <taxon>Fungi</taxon>
        <taxon>Dikarya</taxon>
        <taxon>Basidiomycota</taxon>
        <taxon>Agaricomycotina</taxon>
        <taxon>Agaricomycetes</taxon>
        <taxon>Agaricomycetidae</taxon>
        <taxon>Agaricales</taxon>
        <taxon>Marasmiineae</taxon>
        <taxon>Omphalotaceae</taxon>
        <taxon>Lentinula</taxon>
    </lineage>
</organism>